<feature type="compositionally biased region" description="Acidic residues" evidence="1">
    <location>
        <begin position="157"/>
        <end position="173"/>
    </location>
</feature>
<dbReference type="PANTHER" id="PTHR35391">
    <property type="entry name" value="C2H2-TYPE DOMAIN-CONTAINING PROTEIN-RELATED"/>
    <property type="match status" value="1"/>
</dbReference>
<sequence>MDNTRSPSGNPVKQEHLTQEWVESHNSITLDEATVGADCGLASRLYLLCQSTLRQFYLAGRHTLSREESACLREELGRFYLWGEAFAEGQLDKALEYSEDVQREVLDSLGSVGATLVNTCSPPTPTADSILPDKTRQELSYLVEQAKCIAKSKEPGAGEDDGDGSSENDTDEEDFVESIHDGCLLQDLTRHNRWLGELSPILEQNLSRVRLHERKVMYPPIVPFAVSRPALTYVGLVRDKFKSAGQKLVERLGEANWQRHIKIREQLDPALPQSEHPATSALKDLVAHSVFRPYSAFHDSGIGTSLPTVTAYAPSHNSFRSSASEGVRGAIRVPPTPAEVGTWQPFQCFVCKMTLSTIRNRVDWKLHIFADLKPYICTFSDCPEELAQFSSRAEWAEHEFSQHRVTKNWKCPKCSEVSISESAWENHIQAQHKIHPSQAALQLTKRWALQTQEIDWIAHEECPLCCTNLNVSRRNFVKHVGAHMEEIALIALPRNVDEDEDQATHISEGNEDAAGWSPDMSRPLPKSVHDAWNNLEVYTRRNSATTPQSNTQAQYNSKDLSHTDLQMSGNQVSPGLELRRQPQKTSQQQSLMAHAAHVRATQQQRQQQAQLPVNSTTKMTMSEHYQGLDKVRAAMADNDSENQAEHPREWKDAEANESSGDNRNIVAPGKRDSQRSMEQSEYPEGKWTEIARDLVSEEAIKERGYEFMTTSQCFYVMKYMQYVSSANTANC</sequence>
<dbReference type="Pfam" id="PF26082">
    <property type="entry name" value="zf-C2H2_AcuF"/>
    <property type="match status" value="1"/>
</dbReference>
<reference evidence="3" key="1">
    <citation type="journal article" date="2023" name="Genome Biol. Evol.">
        <title>First Whole Genome Sequence and Flow Cytometry Genome Size Data for the Lichen-Forming Fungus Ramalina farinacea (Ascomycota).</title>
        <authorList>
            <person name="Llewellyn T."/>
            <person name="Mian S."/>
            <person name="Hill R."/>
            <person name="Leitch I.J."/>
            <person name="Gaya E."/>
        </authorList>
    </citation>
    <scope>NUCLEOTIDE SEQUENCE</scope>
    <source>
        <strain evidence="3">LIQ254RAFAR</strain>
    </source>
</reference>
<feature type="region of interest" description="Disordered" evidence="1">
    <location>
        <begin position="152"/>
        <end position="173"/>
    </location>
</feature>
<name>A0AA43QJC5_9LECA</name>
<feature type="region of interest" description="Disordered" evidence="1">
    <location>
        <begin position="637"/>
        <end position="684"/>
    </location>
</feature>
<dbReference type="PANTHER" id="PTHR35391:SF7">
    <property type="entry name" value="C2H2-TYPE DOMAIN-CONTAINING PROTEIN"/>
    <property type="match status" value="1"/>
</dbReference>
<gene>
    <name evidence="3" type="ORF">OHK93_006825</name>
</gene>
<dbReference type="InterPro" id="IPR058348">
    <property type="entry name" value="DUF8035"/>
</dbReference>
<organism evidence="3 4">
    <name type="scientific">Ramalina farinacea</name>
    <dbReference type="NCBI Taxonomy" id="258253"/>
    <lineage>
        <taxon>Eukaryota</taxon>
        <taxon>Fungi</taxon>
        <taxon>Dikarya</taxon>
        <taxon>Ascomycota</taxon>
        <taxon>Pezizomycotina</taxon>
        <taxon>Lecanoromycetes</taxon>
        <taxon>OSLEUM clade</taxon>
        <taxon>Lecanoromycetidae</taxon>
        <taxon>Lecanorales</taxon>
        <taxon>Lecanorineae</taxon>
        <taxon>Ramalinaceae</taxon>
        <taxon>Ramalina</taxon>
    </lineage>
</organism>
<feature type="compositionally biased region" description="Polar residues" evidence="1">
    <location>
        <begin position="564"/>
        <end position="573"/>
    </location>
</feature>
<feature type="region of interest" description="Disordered" evidence="1">
    <location>
        <begin position="564"/>
        <end position="594"/>
    </location>
</feature>
<dbReference type="SMART" id="SM00355">
    <property type="entry name" value="ZnF_C2H2"/>
    <property type="match status" value="3"/>
</dbReference>
<evidence type="ECO:0000313" key="4">
    <source>
        <dbReference type="Proteomes" id="UP001161017"/>
    </source>
</evidence>
<dbReference type="EMBL" id="JAPUFD010000005">
    <property type="protein sequence ID" value="MDI1487555.1"/>
    <property type="molecule type" value="Genomic_DNA"/>
</dbReference>
<dbReference type="Pfam" id="PF26118">
    <property type="entry name" value="DUF8035"/>
    <property type="match status" value="1"/>
</dbReference>
<proteinExistence type="predicted"/>
<dbReference type="AlphaFoldDB" id="A0AA43QJC5"/>
<dbReference type="Proteomes" id="UP001161017">
    <property type="component" value="Unassembled WGS sequence"/>
</dbReference>
<comment type="caution">
    <text evidence="3">The sequence shown here is derived from an EMBL/GenBank/DDBJ whole genome shotgun (WGS) entry which is preliminary data.</text>
</comment>
<dbReference type="InterPro" id="IPR058925">
    <property type="entry name" value="zf-C2H2_AcuF"/>
</dbReference>
<feature type="domain" description="C2H2-type" evidence="2">
    <location>
        <begin position="460"/>
        <end position="483"/>
    </location>
</feature>
<evidence type="ECO:0000259" key="2">
    <source>
        <dbReference type="SMART" id="SM00355"/>
    </source>
</evidence>
<dbReference type="InterPro" id="IPR013087">
    <property type="entry name" value="Znf_C2H2_type"/>
</dbReference>
<accession>A0AA43QJC5</accession>
<protein>
    <recommendedName>
        <fullName evidence="2">C2H2-type domain-containing protein</fullName>
    </recommendedName>
</protein>
<feature type="domain" description="C2H2-type" evidence="2">
    <location>
        <begin position="375"/>
        <end position="403"/>
    </location>
</feature>
<feature type="region of interest" description="Disordered" evidence="1">
    <location>
        <begin position="499"/>
        <end position="527"/>
    </location>
</feature>
<feature type="compositionally biased region" description="Basic and acidic residues" evidence="1">
    <location>
        <begin position="643"/>
        <end position="654"/>
    </location>
</feature>
<evidence type="ECO:0000313" key="3">
    <source>
        <dbReference type="EMBL" id="MDI1487555.1"/>
    </source>
</evidence>
<keyword evidence="4" id="KW-1185">Reference proteome</keyword>
<feature type="domain" description="C2H2-type" evidence="2">
    <location>
        <begin position="409"/>
        <end position="432"/>
    </location>
</feature>
<evidence type="ECO:0000256" key="1">
    <source>
        <dbReference type="SAM" id="MobiDB-lite"/>
    </source>
</evidence>